<gene>
    <name evidence="3" type="ORF">GCM10009601_60390</name>
</gene>
<sequence length="421" mass="45190">MTALRPRRRVAALALAGATLLPAPVASAAPVSADQGAASVHTEAERPSRDALRLLAQPPFAPTDLSLLNTQSYPQGPPMQPAPPREITAEELVKQLKTTLKPRGHRAVEEGLAVFRSSRIATVVPDLNLRAALASLAGSPAQASIQAIRHGVFHRVYFGTPPNPAATAQVVVGPNGPEIIFNQRFRYEDFRLLGVVLSHETLHQDSQVNDNEELINSALQLAYYGQLLLKEPQVATSRTELSRRHNTGLMALLNTRDARGSQRLTHATGNVLPGAANSLPSFGAAFLGITPDGGTGTDPTSTPGNANLDFFLRAITCTRQTGAAFNTATVEVLDCRQTWATPSERIRLARLLKLRIPQPPSRLPHREDKPWKAPASPLSGEPGKPITWGMGTDARPSHSDTTESRSGSALLRLVNAVTRSQ</sequence>
<feature type="region of interest" description="Disordered" evidence="1">
    <location>
        <begin position="358"/>
        <end position="421"/>
    </location>
</feature>
<comment type="caution">
    <text evidence="3">The sequence shown here is derived from an EMBL/GenBank/DDBJ whole genome shotgun (WGS) entry which is preliminary data.</text>
</comment>
<reference evidence="4" key="1">
    <citation type="journal article" date="2019" name="Int. J. Syst. Evol. Microbiol.">
        <title>The Global Catalogue of Microorganisms (GCM) 10K type strain sequencing project: providing services to taxonomists for standard genome sequencing and annotation.</title>
        <authorList>
            <consortium name="The Broad Institute Genomics Platform"/>
            <consortium name="The Broad Institute Genome Sequencing Center for Infectious Disease"/>
            <person name="Wu L."/>
            <person name="Ma J."/>
        </authorList>
    </citation>
    <scope>NUCLEOTIDE SEQUENCE [LARGE SCALE GENOMIC DNA]</scope>
    <source>
        <strain evidence="4">JCM 11756</strain>
    </source>
</reference>
<dbReference type="EMBL" id="BAAAIZ010000124">
    <property type="protein sequence ID" value="GAA1435004.1"/>
    <property type="molecule type" value="Genomic_DNA"/>
</dbReference>
<dbReference type="Proteomes" id="UP001500973">
    <property type="component" value="Unassembled WGS sequence"/>
</dbReference>
<feature type="signal peptide" evidence="2">
    <location>
        <begin position="1"/>
        <end position="28"/>
    </location>
</feature>
<protein>
    <submittedName>
        <fullName evidence="3">Uncharacterized protein</fullName>
    </submittedName>
</protein>
<evidence type="ECO:0000256" key="2">
    <source>
        <dbReference type="SAM" id="SignalP"/>
    </source>
</evidence>
<dbReference type="RefSeq" id="WP_344016471.1">
    <property type="nucleotide sequence ID" value="NZ_BAAAIZ010000124.1"/>
</dbReference>
<feature type="chain" id="PRO_5047083319" evidence="2">
    <location>
        <begin position="29"/>
        <end position="421"/>
    </location>
</feature>
<keyword evidence="2" id="KW-0732">Signal</keyword>
<organism evidence="3 4">
    <name type="scientific">Streptomyces thermospinosisporus</name>
    <dbReference type="NCBI Taxonomy" id="161482"/>
    <lineage>
        <taxon>Bacteria</taxon>
        <taxon>Bacillati</taxon>
        <taxon>Actinomycetota</taxon>
        <taxon>Actinomycetes</taxon>
        <taxon>Kitasatosporales</taxon>
        <taxon>Streptomycetaceae</taxon>
        <taxon>Streptomyces</taxon>
    </lineage>
</organism>
<evidence type="ECO:0000313" key="3">
    <source>
        <dbReference type="EMBL" id="GAA1435004.1"/>
    </source>
</evidence>
<proteinExistence type="predicted"/>
<evidence type="ECO:0000256" key="1">
    <source>
        <dbReference type="SAM" id="MobiDB-lite"/>
    </source>
</evidence>
<evidence type="ECO:0000313" key="4">
    <source>
        <dbReference type="Proteomes" id="UP001500973"/>
    </source>
</evidence>
<keyword evidence="4" id="KW-1185">Reference proteome</keyword>
<name>A0ABP4JY15_9ACTN</name>
<accession>A0ABP4JY15</accession>